<dbReference type="Pfam" id="PF02521">
    <property type="entry name" value="HP_OMP_2"/>
    <property type="match status" value="1"/>
</dbReference>
<accession>A0A0K2Y8D4</accession>
<protein>
    <submittedName>
        <fullName evidence="1">Outer membrane protein</fullName>
    </submittedName>
</protein>
<proteinExistence type="predicted"/>
<dbReference type="EMBL" id="CDMK01000001">
    <property type="protein sequence ID" value="CRI33949.1"/>
    <property type="molecule type" value="Genomic_DNA"/>
</dbReference>
<dbReference type="Proteomes" id="UP000046090">
    <property type="component" value="Unassembled WGS sequence"/>
</dbReference>
<sequence>MQDRYELQQDQNFGIRSNFSVLTYVCGPLMLFATSMDAFEYRFGGRAEQTSQIGFNERAMDRRRGLYPMQQYATVSGYLDLSMSFLPKKSAHVLKGGIGGMVGGVFYDSTKNLDRGSQIFNYFGYYNGYLDGNHNSIATDDDNLKDSFIRKNSRTYIWSDAFLEYQYKNYFGIKGGRYTSTMPYRSGKTQGFEVFGQYKHARLVWFSSWGRAIASGGFLINWYAPRTSYSGGYVKNAQGGWTPVGYKLSYGTHAVRLIYNQHKLLAEFFYYFSPKTFNAPGFTLGWDTNPNFDGKGFKSDTHITAIFPVYEPWMVFGSTGAVKYKYGTPITQTGQSLILRQRFDYNNFYLVGTFYKNFGNPNTYVGNMGNPAGVLLGGNSIYVGTAGTALKANAVTGAIAYGATHFNKKFTWRMQWQWTSAPVAWEGRYMLTLGYNFNQYLKATVDLAYYGVHTNKGYQAGLNNQICITYCSGGYQDRSALYTNIMVSF</sequence>
<gene>
    <name evidence="1" type="ORF">HHE01_16350</name>
</gene>
<keyword evidence="2" id="KW-1185">Reference proteome</keyword>
<reference evidence="2" key="1">
    <citation type="submission" date="2014-12" db="EMBL/GenBank/DDBJ databases">
        <authorList>
            <person name="Smet A."/>
        </authorList>
    </citation>
    <scope>NUCLEOTIDE SEQUENCE [LARGE SCALE GENOMIC DNA]</scope>
</reference>
<organism evidence="1 2">
    <name type="scientific">Helicobacter heilmannii</name>
    <dbReference type="NCBI Taxonomy" id="35817"/>
    <lineage>
        <taxon>Bacteria</taxon>
        <taxon>Pseudomonadati</taxon>
        <taxon>Campylobacterota</taxon>
        <taxon>Epsilonproteobacteria</taxon>
        <taxon>Campylobacterales</taxon>
        <taxon>Helicobacteraceae</taxon>
        <taxon>Helicobacter</taxon>
    </lineage>
</organism>
<name>A0A0K2Y8D4_HELHE</name>
<evidence type="ECO:0000313" key="1">
    <source>
        <dbReference type="EMBL" id="CRI33949.1"/>
    </source>
</evidence>
<dbReference type="AlphaFoldDB" id="A0A0K2Y8D4"/>
<evidence type="ECO:0000313" key="2">
    <source>
        <dbReference type="Proteomes" id="UP000046090"/>
    </source>
</evidence>
<dbReference type="InterPro" id="IPR003678">
    <property type="entry name" value="Put_OMP"/>
</dbReference>